<dbReference type="CDD" id="cd02440">
    <property type="entry name" value="AdoMet_MTases"/>
    <property type="match status" value="1"/>
</dbReference>
<dbReference type="GO" id="GO:0008757">
    <property type="term" value="F:S-adenosylmethionine-dependent methyltransferase activity"/>
    <property type="evidence" value="ECO:0007669"/>
    <property type="project" value="InterPro"/>
</dbReference>
<name>A0A0F8WJL0_9ZZZZ</name>
<reference evidence="2" key="1">
    <citation type="journal article" date="2015" name="Nature">
        <title>Complex archaea that bridge the gap between prokaryotes and eukaryotes.</title>
        <authorList>
            <person name="Spang A."/>
            <person name="Saw J.H."/>
            <person name="Jorgensen S.L."/>
            <person name="Zaremba-Niedzwiedzka K."/>
            <person name="Martijn J."/>
            <person name="Lind A.E."/>
            <person name="van Eijk R."/>
            <person name="Schleper C."/>
            <person name="Guy L."/>
            <person name="Ettema T.J."/>
        </authorList>
    </citation>
    <scope>NUCLEOTIDE SEQUENCE</scope>
</reference>
<comment type="caution">
    <text evidence="2">The sequence shown here is derived from an EMBL/GenBank/DDBJ whole genome shotgun (WGS) entry which is preliminary data.</text>
</comment>
<gene>
    <name evidence="2" type="ORF">LCGC14_3145900</name>
</gene>
<accession>A0A0F8WJL0</accession>
<dbReference type="InterPro" id="IPR013216">
    <property type="entry name" value="Methyltransf_11"/>
</dbReference>
<feature type="domain" description="Methyltransferase type 11" evidence="1">
    <location>
        <begin position="39"/>
        <end position="112"/>
    </location>
</feature>
<dbReference type="SUPFAM" id="SSF53335">
    <property type="entry name" value="S-adenosyl-L-methionine-dependent methyltransferases"/>
    <property type="match status" value="1"/>
</dbReference>
<dbReference type="Pfam" id="PF08241">
    <property type="entry name" value="Methyltransf_11"/>
    <property type="match status" value="1"/>
</dbReference>
<dbReference type="AlphaFoldDB" id="A0A0F8WJL0"/>
<dbReference type="EMBL" id="LAZR01069103">
    <property type="protein sequence ID" value="KKK48360.1"/>
    <property type="molecule type" value="Genomic_DNA"/>
</dbReference>
<proteinExistence type="predicted"/>
<sequence length="189" mass="22111">MFPKVFRKFEEILSKYKITGRVLEVGALPNKNSLLTSKFLKYASEKIGLNLIGPEEFADFKIIKGNSNDMSMFKDKYFNCVVCNATLEHDKYFWKSIYEMKRVLKKKGLLILGTPSYTILKNFKNRLFRTLTFNRLKLGTLTHKIHNTPGDYYRFSEQTFREVFFEGFNDVIIETIMIPPITIGYGLKN</sequence>
<evidence type="ECO:0000259" key="1">
    <source>
        <dbReference type="Pfam" id="PF08241"/>
    </source>
</evidence>
<evidence type="ECO:0000313" key="2">
    <source>
        <dbReference type="EMBL" id="KKK48360.1"/>
    </source>
</evidence>
<dbReference type="InterPro" id="IPR029063">
    <property type="entry name" value="SAM-dependent_MTases_sf"/>
</dbReference>
<dbReference type="Gene3D" id="3.40.50.150">
    <property type="entry name" value="Vaccinia Virus protein VP39"/>
    <property type="match status" value="1"/>
</dbReference>
<organism evidence="2">
    <name type="scientific">marine sediment metagenome</name>
    <dbReference type="NCBI Taxonomy" id="412755"/>
    <lineage>
        <taxon>unclassified sequences</taxon>
        <taxon>metagenomes</taxon>
        <taxon>ecological metagenomes</taxon>
    </lineage>
</organism>
<protein>
    <recommendedName>
        <fullName evidence="1">Methyltransferase type 11 domain-containing protein</fullName>
    </recommendedName>
</protein>